<dbReference type="SUPFAM" id="SSF50129">
    <property type="entry name" value="GroES-like"/>
    <property type="match status" value="1"/>
</dbReference>
<keyword evidence="5" id="KW-1185">Reference proteome</keyword>
<dbReference type="Gene3D" id="3.90.180.10">
    <property type="entry name" value="Medium-chain alcohol dehydrogenases, catalytic domain"/>
    <property type="match status" value="1"/>
</dbReference>
<dbReference type="OrthoDB" id="9787435at2"/>
<sequence>MKAVLVKQPGGVEQLKIVEYPKPKPTSDELLIKVHYTALNRADIAQRKGIYPPPPGASPVLGLEFAGVIEEVGENYQNQWKPGDRVFGLLAGGGYAEYVVTAGDLVMPIPDSLSLEQAAAIAEVFLTAYQALFWIAHICPHETVLIHAGASGVGTAAIQLVKSMGGRSIVTVGSEAKRAFCLQLGADYAINYKKGPFLSEVMAYTQEKGVHIILDFIGASYWEQNLDALQIDGRLVLISALGGAKLQNTSLQKILMKRLQITGTTLRARSRDYKVELIKDFMTYALPRFDNGQLNPIIDRVFPFEQVKNAHQYMEENKNMGKILLQLIN</sequence>
<reference evidence="4 5" key="2">
    <citation type="submission" date="2018-06" db="EMBL/GenBank/DDBJ databases">
        <authorList>
            <person name="Zhirakovskaya E."/>
        </authorList>
    </citation>
    <scope>NUCLEOTIDE SEQUENCE [LARGE SCALE GENOMIC DNA]</scope>
    <source>
        <strain evidence="4 5">FBKL4.011</strain>
    </source>
</reference>
<dbReference type="InterPro" id="IPR011032">
    <property type="entry name" value="GroES-like_sf"/>
</dbReference>
<gene>
    <name evidence="4" type="ORF">DL897_02690</name>
</gene>
<name>A0A364K9I8_9BACL</name>
<accession>A0A364K9I8</accession>
<comment type="caution">
    <text evidence="4">The sequence shown here is derived from an EMBL/GenBank/DDBJ whole genome shotgun (WGS) entry which is preliminary data.</text>
</comment>
<dbReference type="InterPro" id="IPR020843">
    <property type="entry name" value="ER"/>
</dbReference>
<dbReference type="CDD" id="cd05276">
    <property type="entry name" value="p53_inducible_oxidoreductase"/>
    <property type="match status" value="1"/>
</dbReference>
<dbReference type="EMBL" id="QJKK01000001">
    <property type="protein sequence ID" value="RAL26966.1"/>
    <property type="molecule type" value="Genomic_DNA"/>
</dbReference>
<dbReference type="InterPro" id="IPR014189">
    <property type="entry name" value="Quinone_OxRdtase_PIG3"/>
</dbReference>
<dbReference type="AlphaFoldDB" id="A0A364K9I8"/>
<keyword evidence="2" id="KW-0560">Oxidoreductase</keyword>
<evidence type="ECO:0000256" key="1">
    <source>
        <dbReference type="ARBA" id="ARBA00022857"/>
    </source>
</evidence>
<evidence type="ECO:0000256" key="2">
    <source>
        <dbReference type="ARBA" id="ARBA00023002"/>
    </source>
</evidence>
<keyword evidence="1" id="KW-0521">NADP</keyword>
<dbReference type="InterPro" id="IPR013154">
    <property type="entry name" value="ADH-like_N"/>
</dbReference>
<dbReference type="InterPro" id="IPR036291">
    <property type="entry name" value="NAD(P)-bd_dom_sf"/>
</dbReference>
<dbReference type="SUPFAM" id="SSF51735">
    <property type="entry name" value="NAD(P)-binding Rossmann-fold domains"/>
    <property type="match status" value="1"/>
</dbReference>
<reference evidence="4 5" key="1">
    <citation type="submission" date="2018-06" db="EMBL/GenBank/DDBJ databases">
        <title>Thermoflavimicrobium daqus sp. nov., a thermophilic microbe isolated from Moutai-flavour Daqu.</title>
        <authorList>
            <person name="Wang X."/>
            <person name="Zhou H."/>
        </authorList>
    </citation>
    <scope>NUCLEOTIDE SEQUENCE [LARGE SCALE GENOMIC DNA]</scope>
    <source>
        <strain evidence="4 5">FBKL4.011</strain>
    </source>
</reference>
<organism evidence="4 5">
    <name type="scientific">Thermoflavimicrobium daqui</name>
    <dbReference type="NCBI Taxonomy" id="2137476"/>
    <lineage>
        <taxon>Bacteria</taxon>
        <taxon>Bacillati</taxon>
        <taxon>Bacillota</taxon>
        <taxon>Bacilli</taxon>
        <taxon>Bacillales</taxon>
        <taxon>Thermoactinomycetaceae</taxon>
        <taxon>Thermoflavimicrobium</taxon>
    </lineage>
</organism>
<dbReference type="PANTHER" id="PTHR48106">
    <property type="entry name" value="QUINONE OXIDOREDUCTASE PIG3-RELATED"/>
    <property type="match status" value="1"/>
</dbReference>
<evidence type="ECO:0000313" key="4">
    <source>
        <dbReference type="EMBL" id="RAL26966.1"/>
    </source>
</evidence>
<dbReference type="SMART" id="SM00829">
    <property type="entry name" value="PKS_ER"/>
    <property type="match status" value="1"/>
</dbReference>
<dbReference type="InterPro" id="IPR013149">
    <property type="entry name" value="ADH-like_C"/>
</dbReference>
<dbReference type="NCBIfam" id="TIGR02824">
    <property type="entry name" value="quinone_pig3"/>
    <property type="match status" value="1"/>
</dbReference>
<evidence type="ECO:0000259" key="3">
    <source>
        <dbReference type="SMART" id="SM00829"/>
    </source>
</evidence>
<dbReference type="GO" id="GO:0070402">
    <property type="term" value="F:NADPH binding"/>
    <property type="evidence" value="ECO:0007669"/>
    <property type="project" value="TreeGrafter"/>
</dbReference>
<evidence type="ECO:0000313" key="5">
    <source>
        <dbReference type="Proteomes" id="UP000251213"/>
    </source>
</evidence>
<dbReference type="Pfam" id="PF00107">
    <property type="entry name" value="ADH_zinc_N"/>
    <property type="match status" value="1"/>
</dbReference>
<dbReference type="Proteomes" id="UP000251213">
    <property type="component" value="Unassembled WGS sequence"/>
</dbReference>
<dbReference type="RefSeq" id="WP_113657571.1">
    <property type="nucleotide sequence ID" value="NZ_KZ845663.1"/>
</dbReference>
<dbReference type="Pfam" id="PF08240">
    <property type="entry name" value="ADH_N"/>
    <property type="match status" value="1"/>
</dbReference>
<dbReference type="GO" id="GO:0016651">
    <property type="term" value="F:oxidoreductase activity, acting on NAD(P)H"/>
    <property type="evidence" value="ECO:0007669"/>
    <property type="project" value="TreeGrafter"/>
</dbReference>
<feature type="domain" description="Enoyl reductase (ER)" evidence="3">
    <location>
        <begin position="10"/>
        <end position="325"/>
    </location>
</feature>
<dbReference type="Gene3D" id="3.40.50.720">
    <property type="entry name" value="NAD(P)-binding Rossmann-like Domain"/>
    <property type="match status" value="1"/>
</dbReference>
<dbReference type="PANTHER" id="PTHR48106:SF18">
    <property type="entry name" value="QUINONE OXIDOREDUCTASE PIG3"/>
    <property type="match status" value="1"/>
</dbReference>
<protein>
    <submittedName>
        <fullName evidence="4">NADPH:quinone oxidoreductase</fullName>
    </submittedName>
</protein>
<proteinExistence type="predicted"/>